<gene>
    <name evidence="2" type="ORF">CD191_08830</name>
</gene>
<dbReference type="AlphaFoldDB" id="A0AAD0P2F0"/>
<dbReference type="EMBL" id="CP021965">
    <property type="protein sequence ID" value="AWV32716.1"/>
    <property type="molecule type" value="Genomic_DNA"/>
</dbReference>
<dbReference type="Proteomes" id="UP000249163">
    <property type="component" value="Chromosome"/>
</dbReference>
<reference evidence="2 3" key="1">
    <citation type="submission" date="2017-06" db="EMBL/GenBank/DDBJ databases">
        <title>Complete genome sequence of Paenibacillus odorifer CBA7130.</title>
        <authorList>
            <person name="Nam Y.-D."/>
            <person name="Kang J."/>
            <person name="Chung W.-H."/>
        </authorList>
    </citation>
    <scope>NUCLEOTIDE SEQUENCE [LARGE SCALE GENOMIC DNA]</scope>
    <source>
        <strain evidence="2 3">CBA7130</strain>
    </source>
</reference>
<feature type="domain" description="DUF5704" evidence="1">
    <location>
        <begin position="309"/>
        <end position="497"/>
    </location>
</feature>
<protein>
    <recommendedName>
        <fullName evidence="1">DUF5704 domain-containing protein</fullName>
    </recommendedName>
</protein>
<dbReference type="InterPro" id="IPR043759">
    <property type="entry name" value="DUF5704"/>
</dbReference>
<proteinExistence type="predicted"/>
<organism evidence="2 3">
    <name type="scientific">Paenibacillus odorifer</name>
    <dbReference type="NCBI Taxonomy" id="189426"/>
    <lineage>
        <taxon>Bacteria</taxon>
        <taxon>Bacillati</taxon>
        <taxon>Bacillota</taxon>
        <taxon>Bacilli</taxon>
        <taxon>Bacillales</taxon>
        <taxon>Paenibacillaceae</taxon>
        <taxon>Paenibacillus</taxon>
    </lineage>
</organism>
<name>A0AAD0P2F0_9BACL</name>
<evidence type="ECO:0000259" key="1">
    <source>
        <dbReference type="Pfam" id="PF18964"/>
    </source>
</evidence>
<evidence type="ECO:0000313" key="3">
    <source>
        <dbReference type="Proteomes" id="UP000249163"/>
    </source>
</evidence>
<dbReference type="Pfam" id="PF18964">
    <property type="entry name" value="DUF5704"/>
    <property type="match status" value="1"/>
</dbReference>
<accession>A0AAD0P2F0</accession>
<dbReference type="RefSeq" id="WP_111503214.1">
    <property type="nucleotide sequence ID" value="NZ_CP021965.1"/>
</dbReference>
<sequence>MAEFKDGAFLYTTTSNEASSSIRFQTVGWYIHTQPTCASSGAYGGEVQCDPTSLPSNQRIKLQDNGGGHVKSETIVDGIVTTNFEWTKAEVLAAIGQAKAEQVISEGTPLYASAIMRVVTGSRTNPIQVSGPYHTLYDIKHSESWAHPEDLRQYFDVTVPFQGENYPVNMILKLSNGIVVSDQLIGNYKAGYNIVKSFPLTVQYEGEEYQINQSWLSPILRPSDQLYIQSKASNDPSLVQRNFKVYVGGVKMVASYKKVGGPPTEGEGSGECKYTIDPPNKIAAPQTSFMEPDANGAILGDDTANGRHFDAPVGIPTSENLFSNVWAKNYLFEHTFANMAGQIRYTCSVKVTYPTKWEEAQPNLPGPNGTSIPQAPLPKTGKFDKTYTFDLTPKEYTYWQVDQLAVYQIDRAQMENYALPGGEVTLYPNNYGSPTLELTNSTEVEDHVVPQDTGGIEFKPEVVDGGDHEPGPDDVDDTDVLTDLAEMQTKDPEVQNDRLVFNGETIMDDTVANKTGPTPGRIPDPQIIGDEVLYEGQLMINSGLLNRQNTTSTGTIYYTMLSENVEGNGDQEFLISPINSVTVHTPVVNYSLLPDDNRPFDQRMTPDMTRAVLILDRPFTIHFTESGQHLNIPGYGNRDYAKYTKNKRIQFPFGVFQGSQYYPENTWIYIPVGTPSMTFTMPTWVNEGDYTIYTQSWAINAPSDGSDLCEENLNGNLTNYCASESFNIGVVGRLFDFRIWDIGDFRFEKVFRTGVGTLEHSNTMYYTGGNDENGIPTALSGQPQWQLPIRKGSHPTEQRTVPHNGYSFLFDFRTIGNLWQPGEGIRIEPSFYFIPKNGGTATPVDLYYDISGSNNKMIGVGSSKDKLSYSRTYRLADGLRNISSGELSTAASYEYNYILSEAERENTSWLKFYQQYTKRKTKIATGYNLELLPYKSRTLVGPTDIRNGVNPIAAVRSVQHWYGEYNLPIAPYILHKGTDIVTLANHYGGALDGHEQEFITGGYILVNFEIYTVKNGDADTRILGYKAPIANMWAIEGQMTGSTDEMGQTFSFSSGDIILFESDYSVRNDYQGQAK</sequence>
<evidence type="ECO:0000313" key="2">
    <source>
        <dbReference type="EMBL" id="AWV32716.1"/>
    </source>
</evidence>